<dbReference type="OrthoDB" id="2432793at2759"/>
<accession>A0A397IN59</accession>
<sequence length="340" mass="38918">MTWESVGNLFPVKLFVKSVHKLSLTYGSAEGPNIDNQVLEGTYPITPKLTQKLNCSNLPQYPILNNYIVKTEIAEKGEGRAEWSVNSTKSALAKINWKNSKLSGSRVFRFDIEPLHNIHIQMNPSSIIITKVNKQIRPFENITSHSQQHKRFKSFGKGIGCCSKSSDEALLGHNGYKHLAAVVSNQNINQPNINNYNRNGAFRSLVSLLKILIPIWTKGEKSVIIPGDTLYIKLGEIEEMQEKNKTIICLYIRKETYEILDRVDKIFTLQLMDLKQNGIIDENGNYWPIEFFFSGNEKSSIFPVIDLLNYIPDELYTLLHISDILMESLFKDLFRKNDFE</sequence>
<evidence type="ECO:0000313" key="1">
    <source>
        <dbReference type="EMBL" id="RHZ75186.1"/>
    </source>
</evidence>
<dbReference type="AlphaFoldDB" id="A0A397IN59"/>
<organism evidence="1 2">
    <name type="scientific">Diversispora epigaea</name>
    <dbReference type="NCBI Taxonomy" id="1348612"/>
    <lineage>
        <taxon>Eukaryota</taxon>
        <taxon>Fungi</taxon>
        <taxon>Fungi incertae sedis</taxon>
        <taxon>Mucoromycota</taxon>
        <taxon>Glomeromycotina</taxon>
        <taxon>Glomeromycetes</taxon>
        <taxon>Diversisporales</taxon>
        <taxon>Diversisporaceae</taxon>
        <taxon>Diversispora</taxon>
    </lineage>
</organism>
<dbReference type="Proteomes" id="UP000266861">
    <property type="component" value="Unassembled WGS sequence"/>
</dbReference>
<comment type="caution">
    <text evidence="1">The sequence shown here is derived from an EMBL/GenBank/DDBJ whole genome shotgun (WGS) entry which is preliminary data.</text>
</comment>
<evidence type="ECO:0000313" key="2">
    <source>
        <dbReference type="Proteomes" id="UP000266861"/>
    </source>
</evidence>
<name>A0A397IN59_9GLOM</name>
<protein>
    <submittedName>
        <fullName evidence="1">Uncharacterized protein</fullName>
    </submittedName>
</protein>
<gene>
    <name evidence="1" type="ORF">Glove_217g260</name>
</gene>
<dbReference type="EMBL" id="PQFF01000202">
    <property type="protein sequence ID" value="RHZ75186.1"/>
    <property type="molecule type" value="Genomic_DNA"/>
</dbReference>
<keyword evidence="2" id="KW-1185">Reference proteome</keyword>
<reference evidence="1 2" key="1">
    <citation type="submission" date="2018-08" db="EMBL/GenBank/DDBJ databases">
        <title>Genome and evolution of the arbuscular mycorrhizal fungus Diversispora epigaea (formerly Glomus versiforme) and its bacterial endosymbionts.</title>
        <authorList>
            <person name="Sun X."/>
            <person name="Fei Z."/>
            <person name="Harrison M."/>
        </authorList>
    </citation>
    <scope>NUCLEOTIDE SEQUENCE [LARGE SCALE GENOMIC DNA]</scope>
    <source>
        <strain evidence="1 2">IT104</strain>
    </source>
</reference>
<proteinExistence type="predicted"/>